<reference evidence="1 2" key="1">
    <citation type="journal article" date="2015" name="Genome Biol. Evol.">
        <title>Comparative Genomics of a Bacterivorous Green Alga Reveals Evolutionary Causalities and Consequences of Phago-Mixotrophic Mode of Nutrition.</title>
        <authorList>
            <person name="Burns J.A."/>
            <person name="Paasch A."/>
            <person name="Narechania A."/>
            <person name="Kim E."/>
        </authorList>
    </citation>
    <scope>NUCLEOTIDE SEQUENCE [LARGE SCALE GENOMIC DNA]</scope>
    <source>
        <strain evidence="1 2">PLY_AMNH</strain>
    </source>
</reference>
<sequence length="296" mass="31198">DLTAAMLRTFVRWRDVSAIVSVGCCYNLLTESQDAAPGLPHQTPVAEGAEPAVGREAQGAARVSTPAGMVCVPYTARAPEGVEGFPMSTAGQALGLPLGREGRTLACQSAEQWASTSAAATATMFQGHVFRAALEMVLARHFPDVNPWTLQLGARGRRLRRNAAQGPVAPECSEPGAASADCAMFAGYVRAVLQHAQLTGRVTDDELRAVWEEVAPHSNLVGIFWTLRATLAGPLEALILADRLMFLHESVPSTDALPQHEGAGPNLLAAVPVFHPNVSPRNMAIVASRAISPAGL</sequence>
<protein>
    <submittedName>
        <fullName evidence="1">Uncharacterized protein</fullName>
    </submittedName>
</protein>
<organism evidence="1 2">
    <name type="scientific">Cymbomonas tetramitiformis</name>
    <dbReference type="NCBI Taxonomy" id="36881"/>
    <lineage>
        <taxon>Eukaryota</taxon>
        <taxon>Viridiplantae</taxon>
        <taxon>Chlorophyta</taxon>
        <taxon>Pyramimonadophyceae</taxon>
        <taxon>Pyramimonadales</taxon>
        <taxon>Pyramimonadaceae</taxon>
        <taxon>Cymbomonas</taxon>
    </lineage>
</organism>
<evidence type="ECO:0000313" key="2">
    <source>
        <dbReference type="Proteomes" id="UP001190700"/>
    </source>
</evidence>
<evidence type="ECO:0000313" key="1">
    <source>
        <dbReference type="EMBL" id="KAK3271876.1"/>
    </source>
</evidence>
<gene>
    <name evidence="1" type="ORF">CYMTET_19796</name>
</gene>
<dbReference type="AlphaFoldDB" id="A0AAE0L4I5"/>
<dbReference type="PANTHER" id="PTHR12496:SF0">
    <property type="entry name" value="METHYLTRANSFERASE DOMAIN-CONTAINING PROTEIN"/>
    <property type="match status" value="1"/>
</dbReference>
<accession>A0AAE0L4I5</accession>
<dbReference type="PANTHER" id="PTHR12496">
    <property type="entry name" value="CGI-41 METHYLTRANSFERASE"/>
    <property type="match status" value="1"/>
</dbReference>
<feature type="non-terminal residue" evidence="1">
    <location>
        <position position="1"/>
    </location>
</feature>
<dbReference type="Proteomes" id="UP001190700">
    <property type="component" value="Unassembled WGS sequence"/>
</dbReference>
<name>A0AAE0L4I5_9CHLO</name>
<keyword evidence="2" id="KW-1185">Reference proteome</keyword>
<comment type="caution">
    <text evidence="1">The sequence shown here is derived from an EMBL/GenBank/DDBJ whole genome shotgun (WGS) entry which is preliminary data.</text>
</comment>
<dbReference type="EMBL" id="LGRX02009300">
    <property type="protein sequence ID" value="KAK3271876.1"/>
    <property type="molecule type" value="Genomic_DNA"/>
</dbReference>
<proteinExistence type="predicted"/>
<dbReference type="InterPro" id="IPR052220">
    <property type="entry name" value="METTL25"/>
</dbReference>